<dbReference type="GO" id="GO:0005524">
    <property type="term" value="F:ATP binding"/>
    <property type="evidence" value="ECO:0007669"/>
    <property type="project" value="InterPro"/>
</dbReference>
<evidence type="ECO:0000313" key="2">
    <source>
        <dbReference type="EMBL" id="CAB5224893.1"/>
    </source>
</evidence>
<keyword evidence="2" id="KW-0378">Hydrolase</keyword>
<name>A0A6J7X5E1_9CAUD</name>
<keyword evidence="2" id="KW-0067">ATP-binding</keyword>
<dbReference type="PROSITE" id="PS51199">
    <property type="entry name" value="SF4_HELICASE"/>
    <property type="match status" value="1"/>
</dbReference>
<dbReference type="Pfam" id="PF03796">
    <property type="entry name" value="DnaB_C"/>
    <property type="match status" value="1"/>
</dbReference>
<dbReference type="PANTHER" id="PTHR30153:SF2">
    <property type="entry name" value="REPLICATIVE DNA HELICASE"/>
    <property type="match status" value="1"/>
</dbReference>
<dbReference type="InterPro" id="IPR007694">
    <property type="entry name" value="DNA_helicase_DnaB-like_C"/>
</dbReference>
<accession>A0A6J7X5E1</accession>
<protein>
    <submittedName>
        <fullName evidence="2">DNA helicase, DnaB-like, C-terminal</fullName>
    </submittedName>
</protein>
<dbReference type="InterPro" id="IPR027417">
    <property type="entry name" value="P-loop_NTPase"/>
</dbReference>
<proteinExistence type="predicted"/>
<gene>
    <name evidence="2" type="ORF">UFOVP742_30</name>
</gene>
<keyword evidence="2" id="KW-0547">Nucleotide-binding</keyword>
<evidence type="ECO:0000259" key="1">
    <source>
        <dbReference type="PROSITE" id="PS51199"/>
    </source>
</evidence>
<dbReference type="PANTHER" id="PTHR30153">
    <property type="entry name" value="REPLICATIVE DNA HELICASE DNAB"/>
    <property type="match status" value="1"/>
</dbReference>
<sequence>MSSQQIIDRLVANIGEVPLRALAEGVKTESEMRGVFTAMNKLNKAALVIRDDLHDIASIVAAARAMAKSPEGLKVLFVDYIQLVRCDLTSHKDITREREVAEVSRRLRLLGLELGCVVFAITQLNEQGRARESRAIGQDATAVIIVKLTEDAGEREISIPIQRSGPCGVSAKLGFAGRTAKFFSLSK</sequence>
<dbReference type="GO" id="GO:0003678">
    <property type="term" value="F:DNA helicase activity"/>
    <property type="evidence" value="ECO:0007669"/>
    <property type="project" value="InterPro"/>
</dbReference>
<dbReference type="GO" id="GO:0006260">
    <property type="term" value="P:DNA replication"/>
    <property type="evidence" value="ECO:0007669"/>
    <property type="project" value="InterPro"/>
</dbReference>
<feature type="domain" description="SF4 helicase" evidence="1">
    <location>
        <begin position="1"/>
        <end position="187"/>
    </location>
</feature>
<organism evidence="2">
    <name type="scientific">uncultured Caudovirales phage</name>
    <dbReference type="NCBI Taxonomy" id="2100421"/>
    <lineage>
        <taxon>Viruses</taxon>
        <taxon>Duplodnaviria</taxon>
        <taxon>Heunggongvirae</taxon>
        <taxon>Uroviricota</taxon>
        <taxon>Caudoviricetes</taxon>
        <taxon>Peduoviridae</taxon>
        <taxon>Maltschvirus</taxon>
        <taxon>Maltschvirus maltsch</taxon>
    </lineage>
</organism>
<dbReference type="EMBL" id="LR798339">
    <property type="protein sequence ID" value="CAB5224893.1"/>
    <property type="molecule type" value="Genomic_DNA"/>
</dbReference>
<dbReference type="SUPFAM" id="SSF52540">
    <property type="entry name" value="P-loop containing nucleoside triphosphate hydrolases"/>
    <property type="match status" value="1"/>
</dbReference>
<keyword evidence="2" id="KW-0347">Helicase</keyword>
<reference evidence="2" key="1">
    <citation type="submission" date="2020-05" db="EMBL/GenBank/DDBJ databases">
        <authorList>
            <person name="Chiriac C."/>
            <person name="Salcher M."/>
            <person name="Ghai R."/>
            <person name="Kavagutti S V."/>
        </authorList>
    </citation>
    <scope>NUCLEOTIDE SEQUENCE</scope>
</reference>
<dbReference type="Gene3D" id="3.40.50.300">
    <property type="entry name" value="P-loop containing nucleotide triphosphate hydrolases"/>
    <property type="match status" value="1"/>
</dbReference>